<comment type="caution">
    <text evidence="2">The sequence shown here is derived from an EMBL/GenBank/DDBJ whole genome shotgun (WGS) entry which is preliminary data.</text>
</comment>
<evidence type="ECO:0000313" key="2">
    <source>
        <dbReference type="EMBL" id="MBU9737703.1"/>
    </source>
</evidence>
<protein>
    <recommendedName>
        <fullName evidence="4">X-X-X-Leu-X-X-Gly heptad repeats</fullName>
    </recommendedName>
</protein>
<feature type="signal peptide" evidence="1">
    <location>
        <begin position="1"/>
        <end position="27"/>
    </location>
</feature>
<proteinExistence type="predicted"/>
<dbReference type="InterPro" id="IPR011049">
    <property type="entry name" value="Serralysin-like_metalloprot_C"/>
</dbReference>
<dbReference type="SUPFAM" id="SSF101967">
    <property type="entry name" value="Adhesin YadA, collagen-binding domain"/>
    <property type="match status" value="1"/>
</dbReference>
<evidence type="ECO:0000256" key="1">
    <source>
        <dbReference type="SAM" id="SignalP"/>
    </source>
</evidence>
<reference evidence="2" key="1">
    <citation type="submission" date="2021-06" db="EMBL/GenBank/DDBJ databases">
        <title>Description of novel taxa of the family Lachnospiraceae.</title>
        <authorList>
            <person name="Chaplin A.V."/>
            <person name="Sokolova S.R."/>
            <person name="Pikina A.P."/>
            <person name="Korzhanova M."/>
            <person name="Belova V."/>
            <person name="Korostin D."/>
            <person name="Efimov B.A."/>
        </authorList>
    </citation>
    <scope>NUCLEOTIDE SEQUENCE</scope>
    <source>
        <strain evidence="2">ASD5720</strain>
    </source>
</reference>
<accession>A0A949NH56</accession>
<evidence type="ECO:0008006" key="4">
    <source>
        <dbReference type="Google" id="ProtNLM"/>
    </source>
</evidence>
<dbReference type="RefSeq" id="WP_238722148.1">
    <property type="nucleotide sequence ID" value="NZ_JAHQCW010000024.1"/>
</dbReference>
<sequence>MKSMKKYAAAGAAVLLTGVLTVGSAMWSGAPYLTAAESDPDDKEKLVDAIEEVGTNTPAVSGGTELSKEETVYVTADASGNVTKVIVSDWLKNAGREASLSDVSDLKDIENVKGDETFTQDGNRLTWQTAGADIYYQGTTDKALPVSMDIRYELDGKQISPADLVGKSGTLSMTVSYTAADLPFTMITAMMLPVEHFQNVALDNGKIISDAKTDIAVGLAFPGLQDRLDLDSEALEFPTSFTLTADVTDFQMGPTMTIATCGLLNDMDLDDFEGMDDLKDALNDLSDASTELVDGTGDLKEGVDKLQSKTGEFKDGVNTLNDGLNQLQDGAGTLKDGVNQYTDGADTLASGVNQYVDGANTLASGASQYVDGTNRLAGGVTQYVEGASALSTGVKQYVEGSKSVAEGIDQLNQALSGLNISEEDLNTLNTLVTLAGGLDNDTLNQLRGMSGSINGGIDQYNEQLQQALDSALSQSLSGNLTPAILDSIDPTGAMPQDQKDALAASINSGISQTVTGTLNTVFQSDPASPLKDKVTAAGTTLNGLADNLGSMKSGMDTVKPLLTQLPDLQQLPGVVGQIKGGMDQLSEKNDILTGGADALLQSSPDLKSGAKELTDKSADLKNGASALTGKSGELKNGANTLSGKSGELRDGVNSLASASDQLKDGGNTLSKGTNALADGIGTLADGAKDLNSGMKEFDETGIQKLKSTFDDDIQGLLDRVDDISQESKAYKSFSGIRDDMNGSVKFIIETAEIK</sequence>
<dbReference type="Gene3D" id="1.10.287.950">
    <property type="entry name" value="Methyl-accepting chemotaxis protein"/>
    <property type="match status" value="2"/>
</dbReference>
<gene>
    <name evidence="2" type="ORF">KTH89_14245</name>
</gene>
<dbReference type="InterPro" id="IPR023908">
    <property type="entry name" value="xxxLxxG_rpt"/>
</dbReference>
<feature type="chain" id="PRO_5039533575" description="X-X-X-Leu-X-X-Gly heptad repeats" evidence="1">
    <location>
        <begin position="28"/>
        <end position="754"/>
    </location>
</feature>
<dbReference type="Proteomes" id="UP000712157">
    <property type="component" value="Unassembled WGS sequence"/>
</dbReference>
<name>A0A949NH56_9FIRM</name>
<organism evidence="2 3">
    <name type="scientific">Diplocloster agilis</name>
    <dbReference type="NCBI Taxonomy" id="2850323"/>
    <lineage>
        <taxon>Bacteria</taxon>
        <taxon>Bacillati</taxon>
        <taxon>Bacillota</taxon>
        <taxon>Clostridia</taxon>
        <taxon>Lachnospirales</taxon>
        <taxon>Lachnospiraceae</taxon>
        <taxon>Diplocloster</taxon>
    </lineage>
</organism>
<dbReference type="AlphaFoldDB" id="A0A949NH56"/>
<dbReference type="EMBL" id="JAHQCW010000024">
    <property type="protein sequence ID" value="MBU9737703.1"/>
    <property type="molecule type" value="Genomic_DNA"/>
</dbReference>
<keyword evidence="1" id="KW-0732">Signal</keyword>
<dbReference type="NCBIfam" id="TIGR03057">
    <property type="entry name" value="xxxLxxG_by_4"/>
    <property type="match status" value="7"/>
</dbReference>
<evidence type="ECO:0000313" key="3">
    <source>
        <dbReference type="Proteomes" id="UP000712157"/>
    </source>
</evidence>
<keyword evidence="3" id="KW-1185">Reference proteome</keyword>